<keyword evidence="16" id="KW-1185">Reference proteome</keyword>
<evidence type="ECO:0000256" key="8">
    <source>
        <dbReference type="ARBA" id="ARBA00022989"/>
    </source>
</evidence>
<dbReference type="GeneID" id="107220351"/>
<evidence type="ECO:0000256" key="7">
    <source>
        <dbReference type="ARBA" id="ARBA00022968"/>
    </source>
</evidence>
<evidence type="ECO:0000256" key="13">
    <source>
        <dbReference type="SAM" id="SignalP"/>
    </source>
</evidence>
<keyword evidence="6 12" id="KW-0812">Transmembrane</keyword>
<gene>
    <name evidence="17" type="primary">LOC107220351</name>
</gene>
<feature type="signal peptide" evidence="13">
    <location>
        <begin position="1"/>
        <end position="20"/>
    </location>
</feature>
<protein>
    <recommendedName>
        <fullName evidence="12">Fucosyltransferase</fullName>
        <ecNumber evidence="12">2.4.1.-</ecNumber>
    </recommendedName>
</protein>
<keyword evidence="5 12" id="KW-0808">Transferase</keyword>
<feature type="domain" description="Fucosyltransferase N-terminal" evidence="15">
    <location>
        <begin position="56"/>
        <end position="127"/>
    </location>
</feature>
<comment type="pathway">
    <text evidence="2">Protein modification; protein glycosylation.</text>
</comment>
<evidence type="ECO:0000256" key="2">
    <source>
        <dbReference type="ARBA" id="ARBA00004922"/>
    </source>
</evidence>
<evidence type="ECO:0000256" key="12">
    <source>
        <dbReference type="RuleBase" id="RU003832"/>
    </source>
</evidence>
<keyword evidence="8" id="KW-1133">Transmembrane helix</keyword>
<dbReference type="InterPro" id="IPR031481">
    <property type="entry name" value="Glyco_tran_10_N"/>
</dbReference>
<keyword evidence="4 12" id="KW-0328">Glycosyltransferase</keyword>
<reference evidence="17" key="1">
    <citation type="submission" date="2025-08" db="UniProtKB">
        <authorList>
            <consortium name="RefSeq"/>
        </authorList>
    </citation>
    <scope>IDENTIFICATION</scope>
    <source>
        <tissue evidence="17">Thorax and Abdomen</tissue>
    </source>
</reference>
<organism evidence="16 17">
    <name type="scientific">Neodiprion lecontei</name>
    <name type="common">Redheaded pine sawfly</name>
    <dbReference type="NCBI Taxonomy" id="441921"/>
    <lineage>
        <taxon>Eukaryota</taxon>
        <taxon>Metazoa</taxon>
        <taxon>Ecdysozoa</taxon>
        <taxon>Arthropoda</taxon>
        <taxon>Hexapoda</taxon>
        <taxon>Insecta</taxon>
        <taxon>Pterygota</taxon>
        <taxon>Neoptera</taxon>
        <taxon>Endopterygota</taxon>
        <taxon>Hymenoptera</taxon>
        <taxon>Tenthredinoidea</taxon>
        <taxon>Diprionidae</taxon>
        <taxon>Diprioninae</taxon>
        <taxon>Neodiprion</taxon>
    </lineage>
</organism>
<dbReference type="InterPro" id="IPR001503">
    <property type="entry name" value="Glyco_trans_10"/>
</dbReference>
<evidence type="ECO:0000256" key="5">
    <source>
        <dbReference type="ARBA" id="ARBA00022679"/>
    </source>
</evidence>
<comment type="similarity">
    <text evidence="3 12">Belongs to the glycosyltransferase 10 family.</text>
</comment>
<evidence type="ECO:0000256" key="1">
    <source>
        <dbReference type="ARBA" id="ARBA00004447"/>
    </source>
</evidence>
<accession>A0ABM3G5Z0</accession>
<dbReference type="Pfam" id="PF17039">
    <property type="entry name" value="Glyco_tran_10_N"/>
    <property type="match status" value="1"/>
</dbReference>
<evidence type="ECO:0000256" key="6">
    <source>
        <dbReference type="ARBA" id="ARBA00022692"/>
    </source>
</evidence>
<evidence type="ECO:0000256" key="11">
    <source>
        <dbReference type="ARBA" id="ARBA00023180"/>
    </source>
</evidence>
<keyword evidence="9 12" id="KW-0333">Golgi apparatus</keyword>
<keyword evidence="13" id="KW-0732">Signal</keyword>
<keyword evidence="10" id="KW-0472">Membrane</keyword>
<dbReference type="InterPro" id="IPR055270">
    <property type="entry name" value="Glyco_tran_10_C"/>
</dbReference>
<feature type="chain" id="PRO_5045669986" description="Fucosyltransferase" evidence="13">
    <location>
        <begin position="21"/>
        <end position="377"/>
    </location>
</feature>
<dbReference type="Pfam" id="PF00852">
    <property type="entry name" value="Glyco_transf_10"/>
    <property type="match status" value="1"/>
</dbReference>
<dbReference type="SUPFAM" id="SSF53756">
    <property type="entry name" value="UDP-Glycosyltransferase/glycogen phosphorylase"/>
    <property type="match status" value="1"/>
</dbReference>
<feature type="domain" description="Fucosyltransferase C-terminal" evidence="14">
    <location>
        <begin position="173"/>
        <end position="351"/>
    </location>
</feature>
<evidence type="ECO:0000313" key="16">
    <source>
        <dbReference type="Proteomes" id="UP000829291"/>
    </source>
</evidence>
<evidence type="ECO:0000256" key="3">
    <source>
        <dbReference type="ARBA" id="ARBA00008919"/>
    </source>
</evidence>
<name>A0ABM3G5Z0_NEOLC</name>
<sequence>MSRSKQWMMVALSIISLAVTMWNLESLSAAFEEHMVATISGSLLNSEAARGDGSTKRRILLWTELFGDEWFYMGETGHFDGCSKRYKNCELTRSRNFTEVTKFDAILFHGNELRLDDLPAYREPHQRLDSDIPWPYKVMRNIDTGQVVAPLEHPEWSQPSDDPMRLRLDVTFEGKMKPIAWLVSNCDTPGKRERYVNELRKYVQVDVIGKCSKVSDHSPKCPRSKDCFAEFIEKDYFFYLSFENSLCTDYVTEKFFNAFSYHIIPVVYGGANYSRFAPPRSYIDALDFESPKELAEFLTSLSKDREEYLSYFWWKKFYEVASPNHWTLCNICRLLNEPEGKSKTYSGISSWYAEDQCPIQDRFSNEKFATKASRART</sequence>
<dbReference type="PANTHER" id="PTHR48438:SF1">
    <property type="entry name" value="ALPHA-(1,3)-FUCOSYLTRANSFERASE C-RELATED"/>
    <property type="match status" value="1"/>
</dbReference>
<proteinExistence type="inferred from homology"/>
<dbReference type="Proteomes" id="UP000829291">
    <property type="component" value="Chromosome 5"/>
</dbReference>
<dbReference type="PANTHER" id="PTHR48438">
    <property type="entry name" value="ALPHA-(1,3)-FUCOSYLTRANSFERASE C-RELATED"/>
    <property type="match status" value="1"/>
</dbReference>
<comment type="subcellular location">
    <subcellularLocation>
        <location evidence="1 12">Golgi apparatus</location>
        <location evidence="1 12">Golgi stack membrane</location>
        <topology evidence="1 12">Single-pass type II membrane protein</topology>
    </subcellularLocation>
</comment>
<evidence type="ECO:0000259" key="15">
    <source>
        <dbReference type="Pfam" id="PF17039"/>
    </source>
</evidence>
<evidence type="ECO:0000256" key="4">
    <source>
        <dbReference type="ARBA" id="ARBA00022676"/>
    </source>
</evidence>
<evidence type="ECO:0000256" key="9">
    <source>
        <dbReference type="ARBA" id="ARBA00023034"/>
    </source>
</evidence>
<dbReference type="Gene3D" id="3.40.50.11660">
    <property type="entry name" value="Glycosyl transferase family 10, C-terminal domain"/>
    <property type="match status" value="1"/>
</dbReference>
<keyword evidence="11" id="KW-0325">Glycoprotein</keyword>
<evidence type="ECO:0000256" key="10">
    <source>
        <dbReference type="ARBA" id="ARBA00023136"/>
    </source>
</evidence>
<dbReference type="EC" id="2.4.1.-" evidence="12"/>
<evidence type="ECO:0000259" key="14">
    <source>
        <dbReference type="Pfam" id="PF00852"/>
    </source>
</evidence>
<evidence type="ECO:0000313" key="17">
    <source>
        <dbReference type="RefSeq" id="XP_046595687.1"/>
    </source>
</evidence>
<keyword evidence="7" id="KW-0735">Signal-anchor</keyword>
<dbReference type="InterPro" id="IPR038577">
    <property type="entry name" value="GT10-like_C_sf"/>
</dbReference>
<dbReference type="RefSeq" id="XP_046595687.1">
    <property type="nucleotide sequence ID" value="XM_046739731.1"/>
</dbReference>